<keyword evidence="2" id="KW-0012">Acyltransferase</keyword>
<dbReference type="CDD" id="cd04301">
    <property type="entry name" value="NAT_SF"/>
    <property type="match status" value="1"/>
</dbReference>
<sequence length="164" mass="18601">MPIFAIQTFKLRKLMPEIIRTTSDNPDFQNLTSELDTELCRIYNTKKEDYEDYNRITGLSTVVLAYENGIAIACGCFKQFDTQRIELKRMFVTPDFRGIGLASMVVEELEKWAGELGYPTAILETGIGQPEAIALYRKLGYNDIPHFGEFPDEARSVCLGKTLS</sequence>
<dbReference type="InterPro" id="IPR050832">
    <property type="entry name" value="Bact_Acetyltransf"/>
</dbReference>
<evidence type="ECO:0000259" key="3">
    <source>
        <dbReference type="PROSITE" id="PS51186"/>
    </source>
</evidence>
<dbReference type="RefSeq" id="WP_229223374.1">
    <property type="nucleotide sequence ID" value="NZ_BMIA01000008.1"/>
</dbReference>
<dbReference type="SUPFAM" id="SSF55729">
    <property type="entry name" value="Acyl-CoA N-acyltransferases (Nat)"/>
    <property type="match status" value="1"/>
</dbReference>
<keyword evidence="1" id="KW-0808">Transferase</keyword>
<dbReference type="PANTHER" id="PTHR43877:SF2">
    <property type="entry name" value="AMINOALKYLPHOSPHONATE N-ACETYLTRANSFERASE-RELATED"/>
    <property type="match status" value="1"/>
</dbReference>
<evidence type="ECO:0000313" key="4">
    <source>
        <dbReference type="EMBL" id="GGH55351.1"/>
    </source>
</evidence>
<comment type="caution">
    <text evidence="4">The sequence shown here is derived from an EMBL/GenBank/DDBJ whole genome shotgun (WGS) entry which is preliminary data.</text>
</comment>
<proteinExistence type="predicted"/>
<gene>
    <name evidence="4" type="ORF">GCM10007423_62780</name>
</gene>
<dbReference type="PROSITE" id="PS51186">
    <property type="entry name" value="GNAT"/>
    <property type="match status" value="1"/>
</dbReference>
<dbReference type="Pfam" id="PF00583">
    <property type="entry name" value="Acetyltransf_1"/>
    <property type="match status" value="1"/>
</dbReference>
<dbReference type="InterPro" id="IPR000182">
    <property type="entry name" value="GNAT_dom"/>
</dbReference>
<dbReference type="EMBL" id="BMIA01000008">
    <property type="protein sequence ID" value="GGH55351.1"/>
    <property type="molecule type" value="Genomic_DNA"/>
</dbReference>
<reference evidence="5" key="1">
    <citation type="journal article" date="2019" name="Int. J. Syst. Evol. Microbiol.">
        <title>The Global Catalogue of Microorganisms (GCM) 10K type strain sequencing project: providing services to taxonomists for standard genome sequencing and annotation.</title>
        <authorList>
            <consortium name="The Broad Institute Genomics Platform"/>
            <consortium name="The Broad Institute Genome Sequencing Center for Infectious Disease"/>
            <person name="Wu L."/>
            <person name="Ma J."/>
        </authorList>
    </citation>
    <scope>NUCLEOTIDE SEQUENCE [LARGE SCALE GENOMIC DNA]</scope>
    <source>
        <strain evidence="5">CGMCC 1.15288</strain>
    </source>
</reference>
<feature type="domain" description="N-acetyltransferase" evidence="3">
    <location>
        <begin position="9"/>
        <end position="164"/>
    </location>
</feature>
<evidence type="ECO:0000256" key="1">
    <source>
        <dbReference type="ARBA" id="ARBA00022679"/>
    </source>
</evidence>
<dbReference type="PANTHER" id="PTHR43877">
    <property type="entry name" value="AMINOALKYLPHOSPHONATE N-ACETYLTRANSFERASE-RELATED-RELATED"/>
    <property type="match status" value="1"/>
</dbReference>
<organism evidence="4 5">
    <name type="scientific">Dyadobacter endophyticus</name>
    <dbReference type="NCBI Taxonomy" id="1749036"/>
    <lineage>
        <taxon>Bacteria</taxon>
        <taxon>Pseudomonadati</taxon>
        <taxon>Bacteroidota</taxon>
        <taxon>Cytophagia</taxon>
        <taxon>Cytophagales</taxon>
        <taxon>Spirosomataceae</taxon>
        <taxon>Dyadobacter</taxon>
    </lineage>
</organism>
<dbReference type="Proteomes" id="UP000600214">
    <property type="component" value="Unassembled WGS sequence"/>
</dbReference>
<dbReference type="Gene3D" id="3.40.630.30">
    <property type="match status" value="1"/>
</dbReference>
<protein>
    <submittedName>
        <fullName evidence="4">N-acetyltransferase</fullName>
    </submittedName>
</protein>
<name>A0ABQ1ZAQ1_9BACT</name>
<evidence type="ECO:0000256" key="2">
    <source>
        <dbReference type="ARBA" id="ARBA00023315"/>
    </source>
</evidence>
<accession>A0ABQ1ZAQ1</accession>
<evidence type="ECO:0000313" key="5">
    <source>
        <dbReference type="Proteomes" id="UP000600214"/>
    </source>
</evidence>
<keyword evidence="5" id="KW-1185">Reference proteome</keyword>
<dbReference type="InterPro" id="IPR016181">
    <property type="entry name" value="Acyl_CoA_acyltransferase"/>
</dbReference>